<protein>
    <recommendedName>
        <fullName evidence="1">UPF0398 protein FD20_GL000096</fullName>
    </recommendedName>
</protein>
<dbReference type="PATRIC" id="fig|1423812.3.peg.98"/>
<evidence type="ECO:0000313" key="3">
    <source>
        <dbReference type="Proteomes" id="UP000051155"/>
    </source>
</evidence>
<name>A0A0R1Q3U9_9LACO</name>
<dbReference type="PANTHER" id="PTHR38440:SF1">
    <property type="entry name" value="UPF0398 PROTEIN SPR0331"/>
    <property type="match status" value="1"/>
</dbReference>
<dbReference type="Pfam" id="PF06908">
    <property type="entry name" value="YpsA"/>
    <property type="match status" value="1"/>
</dbReference>
<comment type="caution">
    <text evidence="2">The sequence shown here is derived from an EMBL/GenBank/DDBJ whole genome shotgun (WGS) entry which is preliminary data.</text>
</comment>
<dbReference type="NCBIfam" id="NF010181">
    <property type="entry name" value="PRK13660.1"/>
    <property type="match status" value="1"/>
</dbReference>
<dbReference type="OrthoDB" id="2301957at2"/>
<evidence type="ECO:0000256" key="1">
    <source>
        <dbReference type="HAMAP-Rule" id="MF_01575"/>
    </source>
</evidence>
<dbReference type="AlphaFoldDB" id="A0A0R1Q3U9"/>
<evidence type="ECO:0000313" key="2">
    <source>
        <dbReference type="EMBL" id="KRL39054.1"/>
    </source>
</evidence>
<dbReference type="SUPFAM" id="SSF102405">
    <property type="entry name" value="MCP/YpsA-like"/>
    <property type="match status" value="1"/>
</dbReference>
<keyword evidence="3" id="KW-1185">Reference proteome</keyword>
<comment type="similarity">
    <text evidence="1">Belongs to the UPF0398 family.</text>
</comment>
<accession>A0A0R1Q3U9</accession>
<sequence length="187" mass="22313">MRLWITGYRSYELNVFKKDDPKIEVLKNVLKGLLVQKIEEGLEWVISGGQLGIEQWSVEVALELQKEYPELKVAMILPYSDFEKRWQDDKQLTFNLLKEKVNFFANASSEPYKTPLQLKNWQHFMLQHTDQMSLIYDPEFEGKTKYDYNMAKKYQENHDYAIDLIDMDQLQTSANDFFERKSENDLH</sequence>
<gene>
    <name evidence="2" type="ORF">FD20_GL000096</name>
</gene>
<dbReference type="PANTHER" id="PTHR38440">
    <property type="entry name" value="UPF0398 PROTEIN YPSA"/>
    <property type="match status" value="1"/>
</dbReference>
<dbReference type="RefSeq" id="WP_057735538.1">
    <property type="nucleotide sequence ID" value="NZ_AZEG01000001.1"/>
</dbReference>
<dbReference type="STRING" id="1423812.FD20_GL000096"/>
<dbReference type="HAMAP" id="MF_01575">
    <property type="entry name" value="UPF0398"/>
    <property type="match status" value="1"/>
</dbReference>
<organism evidence="2 3">
    <name type="scientific">Liquorilactobacillus uvarum DSM 19971</name>
    <dbReference type="NCBI Taxonomy" id="1423812"/>
    <lineage>
        <taxon>Bacteria</taxon>
        <taxon>Bacillati</taxon>
        <taxon>Bacillota</taxon>
        <taxon>Bacilli</taxon>
        <taxon>Lactobacillales</taxon>
        <taxon>Lactobacillaceae</taxon>
        <taxon>Liquorilactobacillus</taxon>
    </lineage>
</organism>
<dbReference type="EMBL" id="AZEG01000001">
    <property type="protein sequence ID" value="KRL39054.1"/>
    <property type="molecule type" value="Genomic_DNA"/>
</dbReference>
<reference evidence="2 3" key="1">
    <citation type="journal article" date="2015" name="Genome Announc.">
        <title>Expanding the biotechnology potential of lactobacilli through comparative genomics of 213 strains and associated genera.</title>
        <authorList>
            <person name="Sun Z."/>
            <person name="Harris H.M."/>
            <person name="McCann A."/>
            <person name="Guo C."/>
            <person name="Argimon S."/>
            <person name="Zhang W."/>
            <person name="Yang X."/>
            <person name="Jeffery I.B."/>
            <person name="Cooney J.C."/>
            <person name="Kagawa T.F."/>
            <person name="Liu W."/>
            <person name="Song Y."/>
            <person name="Salvetti E."/>
            <person name="Wrobel A."/>
            <person name="Rasinkangas P."/>
            <person name="Parkhill J."/>
            <person name="Rea M.C."/>
            <person name="O'Sullivan O."/>
            <person name="Ritari J."/>
            <person name="Douillard F.P."/>
            <person name="Paul Ross R."/>
            <person name="Yang R."/>
            <person name="Briner A.E."/>
            <person name="Felis G.E."/>
            <person name="de Vos W.M."/>
            <person name="Barrangou R."/>
            <person name="Klaenhammer T.R."/>
            <person name="Caufield P.W."/>
            <person name="Cui Y."/>
            <person name="Zhang H."/>
            <person name="O'Toole P.W."/>
        </authorList>
    </citation>
    <scope>NUCLEOTIDE SEQUENCE [LARGE SCALE GENOMIC DNA]</scope>
    <source>
        <strain evidence="2 3">DSM 19971</strain>
    </source>
</reference>
<dbReference type="Proteomes" id="UP000051155">
    <property type="component" value="Unassembled WGS sequence"/>
</dbReference>
<proteinExistence type="inferred from homology"/>
<dbReference type="PIRSF" id="PIRSF021290">
    <property type="entry name" value="DUF1273"/>
    <property type="match status" value="1"/>
</dbReference>
<dbReference type="InterPro" id="IPR010697">
    <property type="entry name" value="YspA"/>
</dbReference>
<dbReference type="Gene3D" id="3.40.50.450">
    <property type="match status" value="1"/>
</dbReference>